<keyword evidence="10" id="KW-1133">Transmembrane helix</keyword>
<dbReference type="InterPro" id="IPR038887">
    <property type="entry name" value="Nus1/NgBR"/>
</dbReference>
<dbReference type="InterPro" id="IPR036424">
    <property type="entry name" value="UPP_synth-like_sf"/>
</dbReference>
<dbReference type="Gene3D" id="3.40.1180.10">
    <property type="entry name" value="Decaprenyl diphosphate synthase-like"/>
    <property type="match status" value="1"/>
</dbReference>
<comment type="catalytic activity">
    <reaction evidence="12">
        <text>n isopentenyl diphosphate + (2E,6E)-farnesyl diphosphate = a di-trans,poly-cis-polyprenyl diphosphate + n diphosphate</text>
        <dbReference type="Rhea" id="RHEA:53008"/>
        <dbReference type="Rhea" id="RHEA-COMP:19494"/>
        <dbReference type="ChEBI" id="CHEBI:33019"/>
        <dbReference type="ChEBI" id="CHEBI:128769"/>
        <dbReference type="ChEBI" id="CHEBI:136960"/>
        <dbReference type="ChEBI" id="CHEBI:175763"/>
        <dbReference type="EC" id="2.5.1.87"/>
    </reaction>
</comment>
<dbReference type="PANTHER" id="PTHR21528">
    <property type="entry name" value="DEHYDRODOLICHYL DIPHOSPHATE SYNTHASE COMPLEX SUBUNIT NUS1"/>
    <property type="match status" value="1"/>
</dbReference>
<keyword evidence="7" id="KW-0812">Transmembrane</keyword>
<organism evidence="13">
    <name type="scientific">Compsopogon caeruleus</name>
    <dbReference type="NCBI Taxonomy" id="31354"/>
    <lineage>
        <taxon>Eukaryota</taxon>
        <taxon>Rhodophyta</taxon>
        <taxon>Compsopogonophyceae</taxon>
        <taxon>Compsopogonales</taxon>
        <taxon>Compsopogonaceae</taxon>
        <taxon>Compsopogon</taxon>
    </lineage>
</organism>
<name>A0A7S1XC82_9RHOD</name>
<dbReference type="GO" id="GO:0045547">
    <property type="term" value="F:ditrans,polycis-polyprenyl diphosphate synthase [(2E,6E)-farnesyl diphosphate specific] activity"/>
    <property type="evidence" value="ECO:0007669"/>
    <property type="project" value="UniProtKB-EC"/>
</dbReference>
<comment type="pathway">
    <text evidence="3">Protein modification; protein glycosylation.</text>
</comment>
<keyword evidence="6" id="KW-0808">Transferase</keyword>
<keyword evidence="9" id="KW-0460">Magnesium</keyword>
<reference evidence="13" key="1">
    <citation type="submission" date="2021-01" db="EMBL/GenBank/DDBJ databases">
        <authorList>
            <person name="Corre E."/>
            <person name="Pelletier E."/>
            <person name="Niang G."/>
            <person name="Scheremetjew M."/>
            <person name="Finn R."/>
            <person name="Kale V."/>
            <person name="Holt S."/>
            <person name="Cochrane G."/>
            <person name="Meng A."/>
            <person name="Brown T."/>
            <person name="Cohen L."/>
        </authorList>
    </citation>
    <scope>NUCLEOTIDE SEQUENCE</scope>
    <source>
        <strain evidence="13">SAG 36.94</strain>
    </source>
</reference>
<accession>A0A7S1XC82</accession>
<comment type="subcellular location">
    <subcellularLocation>
        <location evidence="2">Endoplasmic reticulum membrane</location>
    </subcellularLocation>
</comment>
<dbReference type="GO" id="GO:0005789">
    <property type="term" value="C:endoplasmic reticulum membrane"/>
    <property type="evidence" value="ECO:0007669"/>
    <property type="project" value="UniProtKB-SubCell"/>
</dbReference>
<comment type="cofactor">
    <cofactor evidence="1">
        <name>Mg(2+)</name>
        <dbReference type="ChEBI" id="CHEBI:18420"/>
    </cofactor>
</comment>
<dbReference type="UniPathway" id="UPA00378"/>
<gene>
    <name evidence="13" type="ORF">CCAE0312_LOCUS3392</name>
</gene>
<sequence length="278" mass="30915">MGIAWYGIWRRLWEGLSGAVRIGGKLGPIRGLSSLGGLCLAVCVDPQHARTHEGRDHLVRLIEWSVELGIGTVQLFDGCGSLAAASEELVEAIKTHRQRHRRWNPLSPAASSWASPRADGAGRRVQVRISGHSGQGYHTIASQRAGEENWENLAEKEEPLVTSSDVTVVRLLTPRNGRKAIAEYGSWLANLDSFTRQSEDDRKAKIEEVLREDPLSIMAGGEPNLLIAFGSLPSVMGFPCWELRLTQLYLQRDLRTFSRSDFEEILLDHVSTPIRFGR</sequence>
<dbReference type="EMBL" id="HBGH01006484">
    <property type="protein sequence ID" value="CAD9231336.1"/>
    <property type="molecule type" value="Transcribed_RNA"/>
</dbReference>
<proteinExistence type="inferred from homology"/>
<evidence type="ECO:0000256" key="2">
    <source>
        <dbReference type="ARBA" id="ARBA00004586"/>
    </source>
</evidence>
<evidence type="ECO:0000256" key="4">
    <source>
        <dbReference type="ARBA" id="ARBA00005432"/>
    </source>
</evidence>
<dbReference type="GO" id="GO:1904423">
    <property type="term" value="C:dehydrodolichyl diphosphate synthase complex"/>
    <property type="evidence" value="ECO:0007669"/>
    <property type="project" value="InterPro"/>
</dbReference>
<dbReference type="SUPFAM" id="SSF64005">
    <property type="entry name" value="Undecaprenyl diphosphate synthase"/>
    <property type="match status" value="1"/>
</dbReference>
<evidence type="ECO:0000313" key="13">
    <source>
        <dbReference type="EMBL" id="CAD9231336.1"/>
    </source>
</evidence>
<dbReference type="PANTHER" id="PTHR21528:SF0">
    <property type="entry name" value="DEHYDRODOLICHYL DIPHOSPHATE SYNTHASE COMPLEX SUBUNIT NUS1"/>
    <property type="match status" value="1"/>
</dbReference>
<dbReference type="EC" id="2.5.1.87" evidence="5"/>
<evidence type="ECO:0000256" key="12">
    <source>
        <dbReference type="ARBA" id="ARBA00047353"/>
    </source>
</evidence>
<keyword evidence="8" id="KW-0256">Endoplasmic reticulum</keyword>
<evidence type="ECO:0000256" key="3">
    <source>
        <dbReference type="ARBA" id="ARBA00004922"/>
    </source>
</evidence>
<evidence type="ECO:0000256" key="11">
    <source>
        <dbReference type="ARBA" id="ARBA00023136"/>
    </source>
</evidence>
<comment type="similarity">
    <text evidence="4">Belongs to the UPP synthase family.</text>
</comment>
<keyword evidence="11" id="KW-0472">Membrane</keyword>
<evidence type="ECO:0000256" key="9">
    <source>
        <dbReference type="ARBA" id="ARBA00022842"/>
    </source>
</evidence>
<evidence type="ECO:0000256" key="8">
    <source>
        <dbReference type="ARBA" id="ARBA00022824"/>
    </source>
</evidence>
<evidence type="ECO:0000256" key="5">
    <source>
        <dbReference type="ARBA" id="ARBA00012596"/>
    </source>
</evidence>
<evidence type="ECO:0000256" key="10">
    <source>
        <dbReference type="ARBA" id="ARBA00022989"/>
    </source>
</evidence>
<dbReference type="AlphaFoldDB" id="A0A7S1XC82"/>
<evidence type="ECO:0000256" key="6">
    <source>
        <dbReference type="ARBA" id="ARBA00022679"/>
    </source>
</evidence>
<evidence type="ECO:0000256" key="1">
    <source>
        <dbReference type="ARBA" id="ARBA00001946"/>
    </source>
</evidence>
<protein>
    <recommendedName>
        <fullName evidence="5">ditrans,polycis-polyprenyl diphosphate synthase [(2E,6E)-farnesyldiphosphate specific]</fullName>
        <ecNumber evidence="5">2.5.1.87</ecNumber>
    </recommendedName>
</protein>
<evidence type="ECO:0000256" key="7">
    <source>
        <dbReference type="ARBA" id="ARBA00022692"/>
    </source>
</evidence>